<feature type="compositionally biased region" description="Basic and acidic residues" evidence="1">
    <location>
        <begin position="23"/>
        <end position="33"/>
    </location>
</feature>
<feature type="region of interest" description="Disordered" evidence="1">
    <location>
        <begin position="1"/>
        <end position="33"/>
    </location>
</feature>
<evidence type="ECO:0000313" key="2">
    <source>
        <dbReference type="EMBL" id="OMP05645.1"/>
    </source>
</evidence>
<accession>A0A1R3KEZ9</accession>
<keyword evidence="3" id="KW-1185">Reference proteome</keyword>
<reference evidence="3" key="1">
    <citation type="submission" date="2013-09" db="EMBL/GenBank/DDBJ databases">
        <title>Corchorus olitorius genome sequencing.</title>
        <authorList>
            <person name="Alam M."/>
            <person name="Haque M.S."/>
            <person name="Islam M.S."/>
            <person name="Emdad E.M."/>
            <person name="Islam M.M."/>
            <person name="Ahmed B."/>
            <person name="Halim A."/>
            <person name="Hossen Q.M.M."/>
            <person name="Hossain M.Z."/>
            <person name="Ahmed R."/>
            <person name="Khan M.M."/>
            <person name="Islam R."/>
            <person name="Rashid M.M."/>
            <person name="Khan S.A."/>
            <person name="Rahman M.S."/>
            <person name="Alam M."/>
            <person name="Yahiya A.S."/>
            <person name="Khan M.S."/>
            <person name="Azam M.S."/>
            <person name="Haque T."/>
            <person name="Lashkar M.Z.H."/>
            <person name="Akhand A.I."/>
            <person name="Morshed G."/>
            <person name="Roy S."/>
            <person name="Uddin K.S."/>
            <person name="Rabeya T."/>
            <person name="Hossain A.S."/>
            <person name="Chowdhury A."/>
            <person name="Snigdha A.R."/>
            <person name="Mortoza M.S."/>
            <person name="Matin S.A."/>
            <person name="Hoque S.M.E."/>
            <person name="Islam M.K."/>
            <person name="Roy D.K."/>
            <person name="Haider R."/>
            <person name="Moosa M.M."/>
            <person name="Elias S.M."/>
            <person name="Hasan A.M."/>
            <person name="Jahan S."/>
            <person name="Shafiuddin M."/>
            <person name="Mahmood N."/>
            <person name="Shommy N.S."/>
        </authorList>
    </citation>
    <scope>NUCLEOTIDE SEQUENCE [LARGE SCALE GENOMIC DNA]</scope>
    <source>
        <strain evidence="3">cv. O-4</strain>
    </source>
</reference>
<proteinExistence type="predicted"/>
<dbReference type="EMBL" id="AWUE01013928">
    <property type="protein sequence ID" value="OMP05645.1"/>
    <property type="molecule type" value="Genomic_DNA"/>
</dbReference>
<dbReference type="AlphaFoldDB" id="A0A1R3KEZ9"/>
<evidence type="ECO:0000313" key="3">
    <source>
        <dbReference type="Proteomes" id="UP000187203"/>
    </source>
</evidence>
<sequence length="33" mass="3507">MCKVKQRGGIVGSSPPTSSPPVQRERERGLVIG</sequence>
<protein>
    <submittedName>
        <fullName evidence="2">Uncharacterized protein</fullName>
    </submittedName>
</protein>
<evidence type="ECO:0000256" key="1">
    <source>
        <dbReference type="SAM" id="MobiDB-lite"/>
    </source>
</evidence>
<gene>
    <name evidence="2" type="ORF">COLO4_08676</name>
</gene>
<comment type="caution">
    <text evidence="2">The sequence shown here is derived from an EMBL/GenBank/DDBJ whole genome shotgun (WGS) entry which is preliminary data.</text>
</comment>
<dbReference type="Proteomes" id="UP000187203">
    <property type="component" value="Unassembled WGS sequence"/>
</dbReference>
<organism evidence="2 3">
    <name type="scientific">Corchorus olitorius</name>
    <dbReference type="NCBI Taxonomy" id="93759"/>
    <lineage>
        <taxon>Eukaryota</taxon>
        <taxon>Viridiplantae</taxon>
        <taxon>Streptophyta</taxon>
        <taxon>Embryophyta</taxon>
        <taxon>Tracheophyta</taxon>
        <taxon>Spermatophyta</taxon>
        <taxon>Magnoliopsida</taxon>
        <taxon>eudicotyledons</taxon>
        <taxon>Gunneridae</taxon>
        <taxon>Pentapetalae</taxon>
        <taxon>rosids</taxon>
        <taxon>malvids</taxon>
        <taxon>Malvales</taxon>
        <taxon>Malvaceae</taxon>
        <taxon>Grewioideae</taxon>
        <taxon>Apeibeae</taxon>
        <taxon>Corchorus</taxon>
    </lineage>
</organism>
<name>A0A1R3KEZ9_9ROSI</name>